<name>A0A0P1AG32_PLAHL</name>
<dbReference type="GeneID" id="36405344"/>
<reference evidence="2" key="1">
    <citation type="submission" date="2014-09" db="EMBL/GenBank/DDBJ databases">
        <authorList>
            <person name="Sharma Rahul"/>
            <person name="Thines Marco"/>
        </authorList>
    </citation>
    <scope>NUCLEOTIDE SEQUENCE [LARGE SCALE GENOMIC DNA]</scope>
</reference>
<protein>
    <submittedName>
        <fullName evidence="1">Adenylate</fullName>
    </submittedName>
</protein>
<dbReference type="Proteomes" id="UP000054928">
    <property type="component" value="Unassembled WGS sequence"/>
</dbReference>
<accession>A0A0P1AG32</accession>
<dbReference type="RefSeq" id="XP_024576437.1">
    <property type="nucleotide sequence ID" value="XM_024725685.1"/>
</dbReference>
<sequence length="78" mass="8755">MPSANSIIHLHTNGNPGKFLPPRLVILGPPACGIGFECELLMELLVVVHLSNEKYLRQAIQDKTTVDLLTHLYFKSDW</sequence>
<dbReference type="InterPro" id="IPR027417">
    <property type="entry name" value="P-loop_NTPase"/>
</dbReference>
<proteinExistence type="predicted"/>
<keyword evidence="2" id="KW-1185">Reference proteome</keyword>
<organism evidence="1 2">
    <name type="scientific">Plasmopara halstedii</name>
    <name type="common">Downy mildew of sunflower</name>
    <dbReference type="NCBI Taxonomy" id="4781"/>
    <lineage>
        <taxon>Eukaryota</taxon>
        <taxon>Sar</taxon>
        <taxon>Stramenopiles</taxon>
        <taxon>Oomycota</taxon>
        <taxon>Peronosporomycetes</taxon>
        <taxon>Peronosporales</taxon>
        <taxon>Peronosporaceae</taxon>
        <taxon>Plasmopara</taxon>
    </lineage>
</organism>
<dbReference type="AlphaFoldDB" id="A0A0P1AG32"/>
<evidence type="ECO:0000313" key="1">
    <source>
        <dbReference type="EMBL" id="CEG40068.1"/>
    </source>
</evidence>
<dbReference type="EMBL" id="CCYD01000468">
    <property type="protein sequence ID" value="CEG40068.1"/>
    <property type="molecule type" value="Genomic_DNA"/>
</dbReference>
<dbReference type="Gene3D" id="3.40.50.300">
    <property type="entry name" value="P-loop containing nucleotide triphosphate hydrolases"/>
    <property type="match status" value="1"/>
</dbReference>
<evidence type="ECO:0000313" key="2">
    <source>
        <dbReference type="Proteomes" id="UP000054928"/>
    </source>
</evidence>